<dbReference type="EMBL" id="RJJD01000021">
    <property type="protein sequence ID" value="RNI22625.1"/>
    <property type="molecule type" value="Genomic_DNA"/>
</dbReference>
<protein>
    <recommendedName>
        <fullName evidence="3">DNA-directed DNA polymerase family A palm domain-containing protein</fullName>
    </recommendedName>
</protein>
<reference evidence="1 2" key="1">
    <citation type="submission" date="2018-11" db="EMBL/GenBank/DDBJ databases">
        <title>Rufibacter latericius sp. nov., isolated from water in Baiyang Lake.</title>
        <authorList>
            <person name="Yang Y."/>
        </authorList>
    </citation>
    <scope>NUCLEOTIDE SEQUENCE [LARGE SCALE GENOMIC DNA]</scope>
    <source>
        <strain evidence="1 2">R-22-1c-1</strain>
    </source>
</reference>
<name>A0A3M9MBS4_9BACT</name>
<sequence length="447" mass="52718">MESKQFMFAIEGLDIAAILANEGKKKLYIKKQIDKYHYFIHHILEKTKYNRLKEGAYVTTSHKIMANLCGNRYILEIKAFLLKWGIVEANGKWKNGEQCQGYRLTSQYRDKRIVQVEYRNENFLNKLNSENRKKLNDLNGINKYLLFHLGDLTIDSERALHYLNERCDHIINNSSPLPLYVVTPSTQHESSLKDVGYYLQAINDFQIGNVRLKEDRYGRVHSNLTNLHSELRQFLFHRYRPMERLVNIDIVNSQPFFLAFLLLKHYRAQNRKMEEDVEAYVMLCVEGTIYEHFTKYSNFSRDEVKTRLLTTFYSRNTDKPTSFQKLFGKLFPNVDDYIRFKKQGNHRHFSRLMQKEESSMVIGTIIGKIRAYYGTDVFVATIHDSIVCMESDQPLIEGIIVEEITNKYSVVPEFKSEIISEGIKDRHEHEKKRYMHQVKYDALGNVA</sequence>
<gene>
    <name evidence="1" type="ORF">EFB08_21250</name>
</gene>
<evidence type="ECO:0000313" key="2">
    <source>
        <dbReference type="Proteomes" id="UP000272117"/>
    </source>
</evidence>
<dbReference type="Proteomes" id="UP000272117">
    <property type="component" value="Unassembled WGS sequence"/>
</dbReference>
<dbReference type="AlphaFoldDB" id="A0A3M9MBS4"/>
<evidence type="ECO:0000313" key="1">
    <source>
        <dbReference type="EMBL" id="RNI22625.1"/>
    </source>
</evidence>
<keyword evidence="2" id="KW-1185">Reference proteome</keyword>
<accession>A0A3M9MBS4</accession>
<organism evidence="1 2">
    <name type="scientific">Rufibacter latericius</name>
    <dbReference type="NCBI Taxonomy" id="2487040"/>
    <lineage>
        <taxon>Bacteria</taxon>
        <taxon>Pseudomonadati</taxon>
        <taxon>Bacteroidota</taxon>
        <taxon>Cytophagia</taxon>
        <taxon>Cytophagales</taxon>
        <taxon>Hymenobacteraceae</taxon>
        <taxon>Rufibacter</taxon>
    </lineage>
</organism>
<evidence type="ECO:0008006" key="3">
    <source>
        <dbReference type="Google" id="ProtNLM"/>
    </source>
</evidence>
<comment type="caution">
    <text evidence="1">The sequence shown here is derived from an EMBL/GenBank/DDBJ whole genome shotgun (WGS) entry which is preliminary data.</text>
</comment>
<dbReference type="RefSeq" id="WP_123128982.1">
    <property type="nucleotide sequence ID" value="NZ_RJJD01000021.1"/>
</dbReference>
<proteinExistence type="predicted"/>